<reference evidence="1 2" key="1">
    <citation type="submission" date="2016-08" db="EMBL/GenBank/DDBJ databases">
        <title>Novel Firmicutes and Novel Genomes.</title>
        <authorList>
            <person name="Poppleton D.I."/>
            <person name="Gribaldo S."/>
        </authorList>
    </citation>
    <scope>NUCLEOTIDE SEQUENCE [LARGE SCALE GENOMIC DNA]</scope>
    <source>
        <strain evidence="1 2">CTT3</strain>
    </source>
</reference>
<dbReference type="InterPro" id="IPR009910">
    <property type="entry name" value="DUF1450"/>
</dbReference>
<accession>A0A419T3H8</accession>
<evidence type="ECO:0008006" key="3">
    <source>
        <dbReference type="Google" id="ProtNLM"/>
    </source>
</evidence>
<dbReference type="RefSeq" id="WP_120169015.1">
    <property type="nucleotide sequence ID" value="NZ_MCIB01000014.1"/>
</dbReference>
<protein>
    <recommendedName>
        <fullName evidence="3">UDP-N-acetylmuramoylalanine--D-glutamate ligase</fullName>
    </recommendedName>
</protein>
<dbReference type="Pfam" id="PF07293">
    <property type="entry name" value="DUF1450"/>
    <property type="match status" value="1"/>
</dbReference>
<dbReference type="Proteomes" id="UP000284177">
    <property type="component" value="Unassembled WGS sequence"/>
</dbReference>
<evidence type="ECO:0000313" key="2">
    <source>
        <dbReference type="Proteomes" id="UP000284177"/>
    </source>
</evidence>
<keyword evidence="2" id="KW-1185">Reference proteome</keyword>
<dbReference type="AlphaFoldDB" id="A0A419T3H8"/>
<dbReference type="EMBL" id="MCIB01000014">
    <property type="protein sequence ID" value="RKD31938.1"/>
    <property type="molecule type" value="Genomic_DNA"/>
</dbReference>
<sequence length="73" mass="8194">MSEVKFCENNFAQGVGDVKLKVENEMDNVNVEVEPCLGYCGDCAMGPFALVNDEFIQADTPEELYDKIKQELE</sequence>
<proteinExistence type="predicted"/>
<name>A0A419T3H8_9FIRM</name>
<dbReference type="OrthoDB" id="1684419at2"/>
<organism evidence="1 2">
    <name type="scientific">Thermohalobacter berrensis</name>
    <dbReference type="NCBI Taxonomy" id="99594"/>
    <lineage>
        <taxon>Bacteria</taxon>
        <taxon>Bacillati</taxon>
        <taxon>Bacillota</taxon>
        <taxon>Tissierellia</taxon>
        <taxon>Tissierellales</taxon>
        <taxon>Thermohalobacteraceae</taxon>
        <taxon>Thermohalobacter</taxon>
    </lineage>
</organism>
<evidence type="ECO:0000313" key="1">
    <source>
        <dbReference type="EMBL" id="RKD31938.1"/>
    </source>
</evidence>
<comment type="caution">
    <text evidence="1">The sequence shown here is derived from an EMBL/GenBank/DDBJ whole genome shotgun (WGS) entry which is preliminary data.</text>
</comment>
<gene>
    <name evidence="1" type="ORF">BET03_11700</name>
</gene>